<proteinExistence type="predicted"/>
<protein>
    <submittedName>
        <fullName evidence="2">Uncharacterized protein</fullName>
    </submittedName>
</protein>
<accession>A0A0A2MMQ4</accession>
<evidence type="ECO:0000313" key="2">
    <source>
        <dbReference type="EMBL" id="KGO89565.1"/>
    </source>
</evidence>
<sequence length="72" mass="8377">MKKITIGFLLATALFVWIWCFFACLFFASIVIDNEKKADAIGFTAFFFGISITYSVLYYYYFKSKFFSKSNA</sequence>
<keyword evidence="1" id="KW-0812">Transmembrane</keyword>
<dbReference type="STRING" id="1121899.GCA_000430025_00576"/>
<dbReference type="AlphaFoldDB" id="A0A0A2MMQ4"/>
<organism evidence="2 3">
    <name type="scientific">Flavobacterium suncheonense GH29-5 = DSM 17707</name>
    <dbReference type="NCBI Taxonomy" id="1121899"/>
    <lineage>
        <taxon>Bacteria</taxon>
        <taxon>Pseudomonadati</taxon>
        <taxon>Bacteroidota</taxon>
        <taxon>Flavobacteriia</taxon>
        <taxon>Flavobacteriales</taxon>
        <taxon>Flavobacteriaceae</taxon>
        <taxon>Flavobacterium</taxon>
    </lineage>
</organism>
<feature type="transmembrane region" description="Helical" evidence="1">
    <location>
        <begin position="7"/>
        <end position="28"/>
    </location>
</feature>
<evidence type="ECO:0000313" key="3">
    <source>
        <dbReference type="Proteomes" id="UP000030121"/>
    </source>
</evidence>
<keyword evidence="1" id="KW-0472">Membrane</keyword>
<feature type="transmembrane region" description="Helical" evidence="1">
    <location>
        <begin position="40"/>
        <end position="61"/>
    </location>
</feature>
<gene>
    <name evidence="2" type="ORF">Q764_07285</name>
</gene>
<dbReference type="Proteomes" id="UP000030121">
    <property type="component" value="Unassembled WGS sequence"/>
</dbReference>
<dbReference type="EMBL" id="JRLW01000008">
    <property type="protein sequence ID" value="KGO89565.1"/>
    <property type="molecule type" value="Genomic_DNA"/>
</dbReference>
<dbReference type="RefSeq" id="WP_026979363.1">
    <property type="nucleotide sequence ID" value="NZ_AUCZ01000003.1"/>
</dbReference>
<name>A0A0A2MMQ4_9FLAO</name>
<keyword evidence="3" id="KW-1185">Reference proteome</keyword>
<comment type="caution">
    <text evidence="2">The sequence shown here is derived from an EMBL/GenBank/DDBJ whole genome shotgun (WGS) entry which is preliminary data.</text>
</comment>
<evidence type="ECO:0000256" key="1">
    <source>
        <dbReference type="SAM" id="Phobius"/>
    </source>
</evidence>
<reference evidence="2 3" key="1">
    <citation type="submission" date="2013-09" db="EMBL/GenBank/DDBJ databases">
        <authorList>
            <person name="Zeng Z."/>
            <person name="Chen C."/>
        </authorList>
    </citation>
    <scope>NUCLEOTIDE SEQUENCE [LARGE SCALE GENOMIC DNA]</scope>
    <source>
        <strain evidence="2 3">GH29-5</strain>
    </source>
</reference>
<keyword evidence="1" id="KW-1133">Transmembrane helix</keyword>